<name>A0AAD8N9H7_TARER</name>
<dbReference type="EMBL" id="JAUHHV010000011">
    <property type="protein sequence ID" value="KAK1407010.1"/>
    <property type="molecule type" value="Genomic_DNA"/>
</dbReference>
<proteinExistence type="predicted"/>
<protein>
    <submittedName>
        <fullName evidence="1">Uncharacterized protein</fullName>
    </submittedName>
</protein>
<dbReference type="Proteomes" id="UP001229421">
    <property type="component" value="Unassembled WGS sequence"/>
</dbReference>
<accession>A0AAD8N9H7</accession>
<reference evidence="1" key="1">
    <citation type="journal article" date="2023" name="bioRxiv">
        <title>Improved chromosome-level genome assembly for marigold (Tagetes erecta).</title>
        <authorList>
            <person name="Jiang F."/>
            <person name="Yuan L."/>
            <person name="Wang S."/>
            <person name="Wang H."/>
            <person name="Xu D."/>
            <person name="Wang A."/>
            <person name="Fan W."/>
        </authorList>
    </citation>
    <scope>NUCLEOTIDE SEQUENCE</scope>
    <source>
        <strain evidence="1">WSJ</strain>
        <tissue evidence="1">Leaf</tissue>
    </source>
</reference>
<sequence length="96" mass="11238">MSSSPIDSTVVDEHQFQSILISSDDGSRKQRRLKINSNFVRVVKVSRLLCFLFVSIRACIEFKLTIRKEKRNSSSHLLLIRVPRIKRGYEEWIFAL</sequence>
<evidence type="ECO:0000313" key="2">
    <source>
        <dbReference type="Proteomes" id="UP001229421"/>
    </source>
</evidence>
<dbReference type="AlphaFoldDB" id="A0AAD8N9H7"/>
<gene>
    <name evidence="1" type="ORF">QVD17_38620</name>
</gene>
<keyword evidence="2" id="KW-1185">Reference proteome</keyword>
<evidence type="ECO:0000313" key="1">
    <source>
        <dbReference type="EMBL" id="KAK1407010.1"/>
    </source>
</evidence>
<comment type="caution">
    <text evidence="1">The sequence shown here is derived from an EMBL/GenBank/DDBJ whole genome shotgun (WGS) entry which is preliminary data.</text>
</comment>
<organism evidence="1 2">
    <name type="scientific">Tagetes erecta</name>
    <name type="common">African marigold</name>
    <dbReference type="NCBI Taxonomy" id="13708"/>
    <lineage>
        <taxon>Eukaryota</taxon>
        <taxon>Viridiplantae</taxon>
        <taxon>Streptophyta</taxon>
        <taxon>Embryophyta</taxon>
        <taxon>Tracheophyta</taxon>
        <taxon>Spermatophyta</taxon>
        <taxon>Magnoliopsida</taxon>
        <taxon>eudicotyledons</taxon>
        <taxon>Gunneridae</taxon>
        <taxon>Pentapetalae</taxon>
        <taxon>asterids</taxon>
        <taxon>campanulids</taxon>
        <taxon>Asterales</taxon>
        <taxon>Asteraceae</taxon>
        <taxon>Asteroideae</taxon>
        <taxon>Heliantheae alliance</taxon>
        <taxon>Tageteae</taxon>
        <taxon>Tagetes</taxon>
    </lineage>
</organism>